<keyword evidence="4" id="KW-1185">Reference proteome</keyword>
<dbReference type="Gene3D" id="3.40.630.10">
    <property type="entry name" value="Zn peptidases"/>
    <property type="match status" value="1"/>
</dbReference>
<dbReference type="OrthoDB" id="9815360at2"/>
<dbReference type="InterPro" id="IPR012166">
    <property type="entry name" value="Uncharacterised_RocB"/>
</dbReference>
<dbReference type="PANTHER" id="PTHR43808">
    <property type="entry name" value="ACETYLORNITHINE DEACETYLASE"/>
    <property type="match status" value="1"/>
</dbReference>
<evidence type="ECO:0000313" key="4">
    <source>
        <dbReference type="Proteomes" id="UP000093044"/>
    </source>
</evidence>
<reference evidence="3" key="1">
    <citation type="submission" date="2016-08" db="EMBL/GenBank/DDBJ databases">
        <title>Complete genome of Cloacibacillus porcorum.</title>
        <authorList>
            <person name="Looft T."/>
            <person name="Bayles D.O."/>
            <person name="Alt D.P."/>
        </authorList>
    </citation>
    <scope>NUCLEOTIDE SEQUENCE [LARGE SCALE GENOMIC DNA]</scope>
    <source>
        <strain evidence="3">CL-84</strain>
    </source>
</reference>
<accession>A0A1B2I784</accession>
<sequence length="535" mass="58661">MDREYLLSMIKELVALPSVTESAAESAPGEWLFEKLAKLPYFRENPGHLQLVDTPLEGSLYKLKSLVARVDAAKKTARTVLLIGHYDVVDVKCYGDIAEHAFNADRLAEIFGADSDVLYGRGVMDMKCGAALETAIIEEFAEDRSLFDVNLVMALVGDEENSSAGMRGALLALAAMQAEGLDFLAALNTEPGEAGRSGVVGPMVFLGTLGKLMPGFYIRGRDAHVGNCYNGFSALLAASRLVSYAEGNPYLADPLHGVCQPSWICLDMKALHDLYSVTVPDKAYAYFNCFTTNNTPALVMKQMRGVAAYALRQSSEQLTASYRALLALGYEGAEFVPVEPAVYTLEELTELARRHHGASFDEELRHYTETLPPGDMRARGIKCVDFIADRSGVEGPYIVCFFLPPWLPVRTDLTDDPRDRAAVETARAVEAECEEKYGLKMTESELFAGLCDLSYVGAKISDDDVRALSGNMPGWGSIYNIPLKEMQGLGLPVINLGPSGESPHKKDERLHLRYSLDILPSLLKFAVRELSRRSL</sequence>
<dbReference type="AlphaFoldDB" id="A0A1B2I784"/>
<dbReference type="Proteomes" id="UP000093044">
    <property type="component" value="Chromosome"/>
</dbReference>
<dbReference type="EMBL" id="CP016757">
    <property type="protein sequence ID" value="ANZ45797.1"/>
    <property type="molecule type" value="Genomic_DNA"/>
</dbReference>
<dbReference type="SUPFAM" id="SSF53187">
    <property type="entry name" value="Zn-dependent exopeptidases"/>
    <property type="match status" value="1"/>
</dbReference>
<dbReference type="PROSITE" id="PS00758">
    <property type="entry name" value="ARGE_DAPE_CPG2_1"/>
    <property type="match status" value="1"/>
</dbReference>
<protein>
    <recommendedName>
        <fullName evidence="5">Peptidase M20</fullName>
    </recommendedName>
</protein>
<dbReference type="GO" id="GO:0016787">
    <property type="term" value="F:hydrolase activity"/>
    <property type="evidence" value="ECO:0007669"/>
    <property type="project" value="UniProtKB-KW"/>
</dbReference>
<dbReference type="Pfam" id="PF01546">
    <property type="entry name" value="Peptidase_M20"/>
    <property type="match status" value="1"/>
</dbReference>
<proteinExistence type="predicted"/>
<dbReference type="InterPro" id="IPR002933">
    <property type="entry name" value="Peptidase_M20"/>
</dbReference>
<keyword evidence="2" id="KW-0862">Zinc</keyword>
<name>A0A1B2I784_9BACT</name>
<dbReference type="PANTHER" id="PTHR43808:SF27">
    <property type="entry name" value="PROTEIN ROCB"/>
    <property type="match status" value="1"/>
</dbReference>
<evidence type="ECO:0008006" key="5">
    <source>
        <dbReference type="Google" id="ProtNLM"/>
    </source>
</evidence>
<dbReference type="STRING" id="1197717.BED41_12315"/>
<keyword evidence="1" id="KW-0378">Hydrolase</keyword>
<evidence type="ECO:0000256" key="1">
    <source>
        <dbReference type="ARBA" id="ARBA00022801"/>
    </source>
</evidence>
<organism evidence="3 4">
    <name type="scientific">Cloacibacillus porcorum</name>
    <dbReference type="NCBI Taxonomy" id="1197717"/>
    <lineage>
        <taxon>Bacteria</taxon>
        <taxon>Thermotogati</taxon>
        <taxon>Synergistota</taxon>
        <taxon>Synergistia</taxon>
        <taxon>Synergistales</taxon>
        <taxon>Synergistaceae</taxon>
        <taxon>Cloacibacillus</taxon>
    </lineage>
</organism>
<gene>
    <name evidence="3" type="ORF">BED41_12315</name>
</gene>
<dbReference type="KEGG" id="cpor:BED41_12315"/>
<evidence type="ECO:0000313" key="3">
    <source>
        <dbReference type="EMBL" id="ANZ45797.1"/>
    </source>
</evidence>
<dbReference type="GeneID" id="83058631"/>
<dbReference type="RefSeq" id="WP_066746767.1">
    <property type="nucleotide sequence ID" value="NZ_CP016757.1"/>
</dbReference>
<dbReference type="InterPro" id="IPR001261">
    <property type="entry name" value="ArgE/DapE_CS"/>
</dbReference>
<dbReference type="InterPro" id="IPR050072">
    <property type="entry name" value="Peptidase_M20A"/>
</dbReference>
<evidence type="ECO:0000256" key="2">
    <source>
        <dbReference type="ARBA" id="ARBA00022833"/>
    </source>
</evidence>
<dbReference type="PIRSF" id="PIRSF010386">
    <property type="entry name" value="RocB"/>
    <property type="match status" value="1"/>
</dbReference>